<reference evidence="2 3" key="1">
    <citation type="journal article" date="2021" name="BMC Genomics">
        <title>Datura genome reveals duplications of psychoactive alkaloid biosynthetic genes and high mutation rate following tissue culture.</title>
        <authorList>
            <person name="Rajewski A."/>
            <person name="Carter-House D."/>
            <person name="Stajich J."/>
            <person name="Litt A."/>
        </authorList>
    </citation>
    <scope>NUCLEOTIDE SEQUENCE [LARGE SCALE GENOMIC DNA]</scope>
    <source>
        <strain evidence="2">AR-01</strain>
    </source>
</reference>
<accession>A0ABS8VLK9</accession>
<organism evidence="2 3">
    <name type="scientific">Datura stramonium</name>
    <name type="common">Jimsonweed</name>
    <name type="synonym">Common thornapple</name>
    <dbReference type="NCBI Taxonomy" id="4076"/>
    <lineage>
        <taxon>Eukaryota</taxon>
        <taxon>Viridiplantae</taxon>
        <taxon>Streptophyta</taxon>
        <taxon>Embryophyta</taxon>
        <taxon>Tracheophyta</taxon>
        <taxon>Spermatophyta</taxon>
        <taxon>Magnoliopsida</taxon>
        <taxon>eudicotyledons</taxon>
        <taxon>Gunneridae</taxon>
        <taxon>Pentapetalae</taxon>
        <taxon>asterids</taxon>
        <taxon>lamiids</taxon>
        <taxon>Solanales</taxon>
        <taxon>Solanaceae</taxon>
        <taxon>Solanoideae</taxon>
        <taxon>Datureae</taxon>
        <taxon>Datura</taxon>
    </lineage>
</organism>
<feature type="region of interest" description="Disordered" evidence="1">
    <location>
        <begin position="40"/>
        <end position="59"/>
    </location>
</feature>
<name>A0ABS8VLK9_DATST</name>
<comment type="caution">
    <text evidence="2">The sequence shown here is derived from an EMBL/GenBank/DDBJ whole genome shotgun (WGS) entry which is preliminary data.</text>
</comment>
<dbReference type="Proteomes" id="UP000823775">
    <property type="component" value="Unassembled WGS sequence"/>
</dbReference>
<feature type="compositionally biased region" description="Low complexity" evidence="1">
    <location>
        <begin position="43"/>
        <end position="55"/>
    </location>
</feature>
<protein>
    <submittedName>
        <fullName evidence="2">Uncharacterized protein</fullName>
    </submittedName>
</protein>
<gene>
    <name evidence="2" type="ORF">HAX54_039629</name>
</gene>
<dbReference type="EMBL" id="JACEIK010005511">
    <property type="protein sequence ID" value="MCE0481689.1"/>
    <property type="molecule type" value="Genomic_DNA"/>
</dbReference>
<proteinExistence type="predicted"/>
<keyword evidence="3" id="KW-1185">Reference proteome</keyword>
<sequence length="134" mass="14931">RAACQTHSGSEIADFKAKCNGIKRQQGMEIDVAGKGIKRLQKGTKGASSSASKAGPARRFGAQAVEPHGLNWFNLQKEAKYAPKNWIDKGRLVLEFLIIRDKLRELGVGYIFVELEECNLTMKTRIHHLEKAPK</sequence>
<evidence type="ECO:0000313" key="2">
    <source>
        <dbReference type="EMBL" id="MCE0481689.1"/>
    </source>
</evidence>
<feature type="non-terminal residue" evidence="2">
    <location>
        <position position="1"/>
    </location>
</feature>
<evidence type="ECO:0000313" key="3">
    <source>
        <dbReference type="Proteomes" id="UP000823775"/>
    </source>
</evidence>
<evidence type="ECO:0000256" key="1">
    <source>
        <dbReference type="SAM" id="MobiDB-lite"/>
    </source>
</evidence>